<dbReference type="GO" id="GO:0005829">
    <property type="term" value="C:cytosol"/>
    <property type="evidence" value="ECO:0007669"/>
    <property type="project" value="TreeGrafter"/>
</dbReference>
<gene>
    <name evidence="11" type="ORF">PNOK_0878500</name>
</gene>
<proteinExistence type="inferred from homology"/>
<evidence type="ECO:0000256" key="1">
    <source>
        <dbReference type="ARBA" id="ARBA00008780"/>
    </source>
</evidence>
<comment type="similarity">
    <text evidence="1 9">Belongs to the lysophospholipase family.</text>
</comment>
<keyword evidence="7" id="KW-0325">Glycoprotein</keyword>
<feature type="domain" description="PLA2c" evidence="10">
    <location>
        <begin position="41"/>
        <end position="608"/>
    </location>
</feature>
<dbReference type="PANTHER" id="PTHR10728:SF33">
    <property type="entry name" value="LYSOPHOSPHOLIPASE 1-RELATED"/>
    <property type="match status" value="1"/>
</dbReference>
<keyword evidence="5 8" id="KW-0442">Lipid degradation</keyword>
<organism evidence="11 12">
    <name type="scientific">Pyrrhoderma noxium</name>
    <dbReference type="NCBI Taxonomy" id="2282107"/>
    <lineage>
        <taxon>Eukaryota</taxon>
        <taxon>Fungi</taxon>
        <taxon>Dikarya</taxon>
        <taxon>Basidiomycota</taxon>
        <taxon>Agaricomycotina</taxon>
        <taxon>Agaricomycetes</taxon>
        <taxon>Hymenochaetales</taxon>
        <taxon>Hymenochaetaceae</taxon>
        <taxon>Pyrrhoderma</taxon>
    </lineage>
</organism>
<comment type="catalytic activity">
    <reaction evidence="9">
        <text>a 1-acyl-sn-glycero-3-phosphocholine + H2O = sn-glycerol 3-phosphocholine + a fatty acid + H(+)</text>
        <dbReference type="Rhea" id="RHEA:15177"/>
        <dbReference type="ChEBI" id="CHEBI:15377"/>
        <dbReference type="ChEBI" id="CHEBI:15378"/>
        <dbReference type="ChEBI" id="CHEBI:16870"/>
        <dbReference type="ChEBI" id="CHEBI:28868"/>
        <dbReference type="ChEBI" id="CHEBI:58168"/>
        <dbReference type="EC" id="3.1.1.5"/>
    </reaction>
</comment>
<dbReference type="Pfam" id="PF01735">
    <property type="entry name" value="PLA2_B"/>
    <property type="match status" value="1"/>
</dbReference>
<evidence type="ECO:0000313" key="12">
    <source>
        <dbReference type="Proteomes" id="UP000217199"/>
    </source>
</evidence>
<dbReference type="GO" id="GO:0004622">
    <property type="term" value="F:phosphatidylcholine lysophospholipase activity"/>
    <property type="evidence" value="ECO:0007669"/>
    <property type="project" value="UniProtKB-EC"/>
</dbReference>
<dbReference type="PANTHER" id="PTHR10728">
    <property type="entry name" value="CYTOSOLIC PHOSPHOLIPASE A2"/>
    <property type="match status" value="1"/>
</dbReference>
<keyword evidence="6 8" id="KW-0443">Lipid metabolism</keyword>
<dbReference type="Proteomes" id="UP000217199">
    <property type="component" value="Unassembled WGS sequence"/>
</dbReference>
<evidence type="ECO:0000256" key="5">
    <source>
        <dbReference type="ARBA" id="ARBA00022963"/>
    </source>
</evidence>
<feature type="chain" id="PRO_5013421799" description="Lysophospholipase" evidence="9">
    <location>
        <begin position="21"/>
        <end position="608"/>
    </location>
</feature>
<evidence type="ECO:0000256" key="3">
    <source>
        <dbReference type="ARBA" id="ARBA00022729"/>
    </source>
</evidence>
<evidence type="ECO:0000256" key="9">
    <source>
        <dbReference type="RuleBase" id="RU362103"/>
    </source>
</evidence>
<dbReference type="GO" id="GO:0046475">
    <property type="term" value="P:glycerophospholipid catabolic process"/>
    <property type="evidence" value="ECO:0007669"/>
    <property type="project" value="TreeGrafter"/>
</dbReference>
<dbReference type="Gene3D" id="3.40.1090.10">
    <property type="entry name" value="Cytosolic phospholipase A2 catalytic domain"/>
    <property type="match status" value="1"/>
</dbReference>
<sequence>MSKLVHLALFFSSGVFTIFARSQILNGPSAMKKAYTPVGSSCPDGFQLVRTAGTGNSQTLGSGETAYIASRDSHVLPGAWSSYSTNVLNKAYSQPVPDYVSNILTGEGSYPRLGISTSGGGHRAAIFGAGVLNALDGRNITSSNAGTGGLLQASSYLVGLSGGSWLVTSAVQANLPPLYEVVFGSQSSQGPDWGGWITQIDLVAPTIDPVTLAAFYGSIIDEIGGKHDAGFPLTINDFWARLLSRHFVNGTFASSFFDNTDTTHGAGLLFSDITNVSNFANFEIPFPIVVSNSVSNRENRSTITNSEDLVPLTNVIYEFNPYEMGSFDPMLSSFAPTKYLGTTNSTVCITNYDQAAFVTGTSSELFNEFNTTITNILDSEVGPILDLITSAFPQPEIELDVALYPNSFLGVNPDAYPDFDQEYLSLVDGGEDGEVIPIQPLLVQAREVDVIFAIDATSDENNYAAGSSLIASWNRTTLFPSTYAFPQVPNTTEQFVAQQLNSRPTFFGCDDSSPVPLVIYLANGGPPPGQTPLTNTSTLQTQYPIDEVQAMLDQTFTIATQGRPVNDTQAIDSDWPACLACAIVDRKRGHVERSGICSDCFSRYCWSS</sequence>
<feature type="signal peptide" evidence="9">
    <location>
        <begin position="1"/>
        <end position="20"/>
    </location>
</feature>
<dbReference type="PROSITE" id="PS51210">
    <property type="entry name" value="PLA2C"/>
    <property type="match status" value="1"/>
</dbReference>
<keyword evidence="4 8" id="KW-0378">Hydrolase</keyword>
<dbReference type="SUPFAM" id="SSF52151">
    <property type="entry name" value="FabD/lysophospholipase-like"/>
    <property type="match status" value="1"/>
</dbReference>
<dbReference type="EMBL" id="NBII01000009">
    <property type="protein sequence ID" value="PAV15927.1"/>
    <property type="molecule type" value="Genomic_DNA"/>
</dbReference>
<protein>
    <recommendedName>
        <fullName evidence="2 9">Lysophospholipase</fullName>
        <ecNumber evidence="2 9">3.1.1.5</ecNumber>
    </recommendedName>
</protein>
<dbReference type="SMART" id="SM00022">
    <property type="entry name" value="PLAc"/>
    <property type="match status" value="1"/>
</dbReference>
<evidence type="ECO:0000259" key="10">
    <source>
        <dbReference type="PROSITE" id="PS51210"/>
    </source>
</evidence>
<dbReference type="InterPro" id="IPR016035">
    <property type="entry name" value="Acyl_Trfase/lysoPLipase"/>
</dbReference>
<evidence type="ECO:0000256" key="2">
    <source>
        <dbReference type="ARBA" id="ARBA00013274"/>
    </source>
</evidence>
<dbReference type="InParanoid" id="A0A286U8K7"/>
<dbReference type="AlphaFoldDB" id="A0A286U8K7"/>
<evidence type="ECO:0000256" key="7">
    <source>
        <dbReference type="ARBA" id="ARBA00023180"/>
    </source>
</evidence>
<dbReference type="GO" id="GO:0004623">
    <property type="term" value="F:phospholipase A2 activity"/>
    <property type="evidence" value="ECO:0007669"/>
    <property type="project" value="TreeGrafter"/>
</dbReference>
<dbReference type="EC" id="3.1.1.5" evidence="2 9"/>
<dbReference type="OrthoDB" id="4084751at2759"/>
<comment type="caution">
    <text evidence="11">The sequence shown here is derived from an EMBL/GenBank/DDBJ whole genome shotgun (WGS) entry which is preliminary data.</text>
</comment>
<accession>A0A286U8K7</accession>
<evidence type="ECO:0000256" key="8">
    <source>
        <dbReference type="PROSITE-ProRule" id="PRU00555"/>
    </source>
</evidence>
<evidence type="ECO:0000313" key="11">
    <source>
        <dbReference type="EMBL" id="PAV15927.1"/>
    </source>
</evidence>
<evidence type="ECO:0000256" key="4">
    <source>
        <dbReference type="ARBA" id="ARBA00022801"/>
    </source>
</evidence>
<reference evidence="11 12" key="1">
    <citation type="journal article" date="2017" name="Mol. Ecol.">
        <title>Comparative and population genomic landscape of Phellinus noxius: A hypervariable fungus causing root rot in trees.</title>
        <authorList>
            <person name="Chung C.L."/>
            <person name="Lee T.J."/>
            <person name="Akiba M."/>
            <person name="Lee H.H."/>
            <person name="Kuo T.H."/>
            <person name="Liu D."/>
            <person name="Ke H.M."/>
            <person name="Yokoi T."/>
            <person name="Roa M.B."/>
            <person name="Lu M.J."/>
            <person name="Chang Y.Y."/>
            <person name="Ann P.J."/>
            <person name="Tsai J.N."/>
            <person name="Chen C.Y."/>
            <person name="Tzean S.S."/>
            <person name="Ota Y."/>
            <person name="Hattori T."/>
            <person name="Sahashi N."/>
            <person name="Liou R.F."/>
            <person name="Kikuchi T."/>
            <person name="Tsai I.J."/>
        </authorList>
    </citation>
    <scope>NUCLEOTIDE SEQUENCE [LARGE SCALE GENOMIC DNA]</scope>
    <source>
        <strain evidence="11 12">FFPRI411160</strain>
    </source>
</reference>
<dbReference type="FunCoup" id="A0A286U8K7">
    <property type="interactions" value="199"/>
</dbReference>
<keyword evidence="3 9" id="KW-0732">Signal</keyword>
<keyword evidence="12" id="KW-1185">Reference proteome</keyword>
<dbReference type="STRING" id="2282107.A0A286U8K7"/>
<dbReference type="InterPro" id="IPR002642">
    <property type="entry name" value="LysoPLipase_cat_dom"/>
</dbReference>
<evidence type="ECO:0000256" key="6">
    <source>
        <dbReference type="ARBA" id="ARBA00023098"/>
    </source>
</evidence>
<name>A0A286U8K7_9AGAM</name>